<dbReference type="GO" id="GO:0005886">
    <property type="term" value="C:plasma membrane"/>
    <property type="evidence" value="ECO:0007669"/>
    <property type="project" value="UniProtKB-SubCell"/>
</dbReference>
<feature type="region of interest" description="Disordered" evidence="24">
    <location>
        <begin position="1309"/>
        <end position="1346"/>
    </location>
</feature>
<dbReference type="InterPro" id="IPR007110">
    <property type="entry name" value="Ig-like_dom"/>
</dbReference>
<dbReference type="InterPro" id="IPR001245">
    <property type="entry name" value="Ser-Thr/Tyr_kinase_cat_dom"/>
</dbReference>
<feature type="compositionally biased region" description="Low complexity" evidence="24">
    <location>
        <begin position="1324"/>
        <end position="1337"/>
    </location>
</feature>
<keyword evidence="15" id="KW-0675">Receptor</keyword>
<name>A0A8K0GK72_IGNLU</name>
<dbReference type="PROSITE" id="PS00109">
    <property type="entry name" value="PROTEIN_KINASE_TYR"/>
    <property type="match status" value="1"/>
</dbReference>
<keyword evidence="7 25" id="KW-0812">Transmembrane</keyword>
<dbReference type="Gene3D" id="1.10.510.10">
    <property type="entry name" value="Transferase(Phosphotransferase) domain 1"/>
    <property type="match status" value="1"/>
</dbReference>
<evidence type="ECO:0000256" key="13">
    <source>
        <dbReference type="ARBA" id="ARBA00023137"/>
    </source>
</evidence>
<evidence type="ECO:0000259" key="27">
    <source>
        <dbReference type="PROSITE" id="PS50835"/>
    </source>
</evidence>
<keyword evidence="5" id="KW-0597">Phosphoprotein</keyword>
<dbReference type="SMART" id="SM00408">
    <property type="entry name" value="IGc2"/>
    <property type="match status" value="5"/>
</dbReference>
<evidence type="ECO:0000256" key="9">
    <source>
        <dbReference type="ARBA" id="ARBA00022777"/>
    </source>
</evidence>
<dbReference type="Gene3D" id="2.60.40.10">
    <property type="entry name" value="Immunoglobulins"/>
    <property type="match status" value="6"/>
</dbReference>
<evidence type="ECO:0000256" key="4">
    <source>
        <dbReference type="ARBA" id="ARBA00022475"/>
    </source>
</evidence>
<dbReference type="InterPro" id="IPR008266">
    <property type="entry name" value="Tyr_kinase_AS"/>
</dbReference>
<dbReference type="PANTHER" id="PTHR24416">
    <property type="entry name" value="TYROSINE-PROTEIN KINASE RECEPTOR"/>
    <property type="match status" value="1"/>
</dbReference>
<feature type="domain" description="Ig-like" evidence="27">
    <location>
        <begin position="519"/>
        <end position="599"/>
    </location>
</feature>
<dbReference type="PROSITE" id="PS00240">
    <property type="entry name" value="RECEPTOR_TYR_KIN_III"/>
    <property type="match status" value="1"/>
</dbReference>
<dbReference type="GO" id="GO:0043235">
    <property type="term" value="C:receptor complex"/>
    <property type="evidence" value="ECO:0007669"/>
    <property type="project" value="TreeGrafter"/>
</dbReference>
<comment type="subcellular location">
    <subcellularLocation>
        <location evidence="1">Cell membrane</location>
        <topology evidence="1">Single-pass type I membrane protein</topology>
    </subcellularLocation>
</comment>
<feature type="domain" description="Protein kinase" evidence="26">
    <location>
        <begin position="792"/>
        <end position="1162"/>
    </location>
</feature>
<dbReference type="PROSITE" id="PS00107">
    <property type="entry name" value="PROTEIN_KINASE_ATP"/>
    <property type="match status" value="1"/>
</dbReference>
<evidence type="ECO:0000256" key="18">
    <source>
        <dbReference type="ARBA" id="ARBA00051243"/>
    </source>
</evidence>
<evidence type="ECO:0000256" key="8">
    <source>
        <dbReference type="ARBA" id="ARBA00022741"/>
    </source>
</evidence>
<comment type="caution">
    <text evidence="28">The sequence shown here is derived from an EMBL/GenBank/DDBJ whole genome shotgun (WGS) entry which is preliminary data.</text>
</comment>
<keyword evidence="10 20" id="KW-0067">ATP-binding</keyword>
<dbReference type="Proteomes" id="UP000801492">
    <property type="component" value="Unassembled WGS sequence"/>
</dbReference>
<dbReference type="FunFam" id="3.30.200.20:FF:000384">
    <property type="entry name" value="Receptor protein-tyrosine kinase"/>
    <property type="match status" value="1"/>
</dbReference>
<dbReference type="FunFam" id="1.10.510.10:FF:000373">
    <property type="entry name" value="Receptor protein-tyrosine kinase"/>
    <property type="match status" value="1"/>
</dbReference>
<keyword evidence="4" id="KW-1003">Cell membrane</keyword>
<evidence type="ECO:0000256" key="6">
    <source>
        <dbReference type="ARBA" id="ARBA00022679"/>
    </source>
</evidence>
<dbReference type="SUPFAM" id="SSF48726">
    <property type="entry name" value="Immunoglobulin"/>
    <property type="match status" value="6"/>
</dbReference>
<evidence type="ECO:0000313" key="28">
    <source>
        <dbReference type="EMBL" id="KAF2903029.1"/>
    </source>
</evidence>
<feature type="active site" description="Proton acceptor" evidence="19">
    <location>
        <position position="1010"/>
    </location>
</feature>
<keyword evidence="6" id="KW-0808">Transferase</keyword>
<accession>A0A8K0GK72</accession>
<dbReference type="GO" id="GO:0004714">
    <property type="term" value="F:transmembrane receptor protein tyrosine kinase activity"/>
    <property type="evidence" value="ECO:0007669"/>
    <property type="project" value="UniProtKB-EC"/>
</dbReference>
<reference evidence="28" key="1">
    <citation type="submission" date="2019-08" db="EMBL/GenBank/DDBJ databases">
        <title>The genome of the North American firefly Photinus pyralis.</title>
        <authorList>
            <consortium name="Photinus pyralis genome working group"/>
            <person name="Fallon T.R."/>
            <person name="Sander Lower S.E."/>
            <person name="Weng J.-K."/>
        </authorList>
    </citation>
    <scope>NUCLEOTIDE SEQUENCE</scope>
    <source>
        <strain evidence="28">TRF0915ILg1</strain>
        <tissue evidence="28">Whole body</tissue>
    </source>
</reference>
<feature type="region of interest" description="Disordered" evidence="24">
    <location>
        <begin position="932"/>
        <end position="965"/>
    </location>
</feature>
<keyword evidence="12 25" id="KW-0472">Membrane</keyword>
<evidence type="ECO:0000256" key="20">
    <source>
        <dbReference type="PIRSR" id="PIRSR000615-2"/>
    </source>
</evidence>
<dbReference type="InterPro" id="IPR003599">
    <property type="entry name" value="Ig_sub"/>
</dbReference>
<dbReference type="Pfam" id="PF00047">
    <property type="entry name" value="ig"/>
    <property type="match status" value="1"/>
</dbReference>
<dbReference type="InterPro" id="IPR000719">
    <property type="entry name" value="Prot_kinase_dom"/>
</dbReference>
<feature type="domain" description="Ig-like" evidence="27">
    <location>
        <begin position="610"/>
        <end position="706"/>
    </location>
</feature>
<sequence length="1346" mass="152563">MWYKKEQAHTSSTILQRTCVTVSQDFSPPRIFPEDPEYIIQTNGNLTLRCEGKRPITWTPETYTEEENTEPKYSTITISPSKTPDSEYIYGSILTIQNASYMDTGYYYCHEINNADFENEAKVLLDVPDEEGIIVTYNPREGFKMSEMFSDGSIYECIFSRDGVEKTATIIVDVEPITYSIAKPYIEEPSGGHTTVGEKLVLRCSLKVDVGFMMTWITPDRDGIKNGRINISKPMSDYTRSTTTNTFYQILTIEETTLADQGEYICLVKDANHENNNTKFVRIFDSGEHFINLTEENGAYNISVLAGKTNVQWIIDVEAHPLANLAWYNNKDEEIQAGWSDNKNLQKYEVYTNGSNKAILKIYNVTINDRGFYYLKAITEFEEKKLQLFLNVADKPLVDIEMNSFHMLNQPSTVICAVAAYPEASVYWYYKDCQDDSCEYKYKKAFKQEYQNTLLKSYLNITANDSGYVRCFANNSLGNDTSIREYLVTDVANGFGIWGLDEDTIDNTTGIVQYPIAINEVVVLYCAASKYNYTDQLQWYINNISIQNSDNYTIAKSETQLSYKLTLSIESITKEDSGEYACGVIKKGSTDIPAAERIKNEQIIITVREPEAPIIIDSNLNGSKLSINLPEKFEMWCYAKGIPKPSMIWYKNGVELVEGTDAKERMKMTDGNSRIIFSGTLEADEGSYTCKAVNKVGTDTREMNLRFKNKPGNMTNYIISFLVVILVLVIPISSWLIFRLRKERELHRELKKVGLENFENGALESLNPDLGVDDQAELLPYDKKWEFPRERLKLGKQLGAGAFGVVMKAEANAIVDGEETTIVAVKMVKRQADPMYIKALASELKIMVHLGKHLNVVNLLGACTKNVAKRELFVIVEYCQFGNVHNYLLRHRDSFIDQIDAKTGKIDYALGADISERSFSVSSSKSNNPLLSNSYSGGTGSTAVSMSPTTEGEDSLLTSNNSAQPEWRSNYHGDYKGKVKTICTKDLIMWAFQVVRGMEYLTSRRVLHGDLAARNILLTENNIVKICDFGLAKSMYKDDNYKKKGDAPLPVKWMAIESIRDRVFSTQSDVWSYGIVLWEFFSLARTPYPGMEADERLYNKLVDGYRMDSPQYATKEMYKIMCNCWHPIPIYRPSFTALAETIGRMLEESVKQFYVDLNEPYLVMNTQRFEEGQSDYLAMLSPPDFEHLSSPHTYVNDGVLPNASPDSVDTPGYLCMKSTHILNPRREQENIVNFDVDANNKKHNGEAVCSVELLPMLHTQSESDCETPGLFNQTPETPTSYSNPSYHVPPSIIERTDTDVVKTSDNYVNMPQNKSATKSDKIVNNNFNNPSTNNYVNTSSADWEGI</sequence>
<evidence type="ECO:0000256" key="14">
    <source>
        <dbReference type="ARBA" id="ARBA00023157"/>
    </source>
</evidence>
<dbReference type="InterPro" id="IPR011009">
    <property type="entry name" value="Kinase-like_dom_sf"/>
</dbReference>
<evidence type="ECO:0000256" key="10">
    <source>
        <dbReference type="ARBA" id="ARBA00022840"/>
    </source>
</evidence>
<dbReference type="GO" id="GO:0007169">
    <property type="term" value="P:cell surface receptor protein tyrosine kinase signaling pathway"/>
    <property type="evidence" value="ECO:0007669"/>
    <property type="project" value="InterPro"/>
</dbReference>
<evidence type="ECO:0000259" key="26">
    <source>
        <dbReference type="PROSITE" id="PS50011"/>
    </source>
</evidence>
<dbReference type="Gene3D" id="3.30.200.20">
    <property type="entry name" value="Phosphorylase Kinase, domain 1"/>
    <property type="match status" value="1"/>
</dbReference>
<keyword evidence="3" id="KW-0217">Developmental protein</keyword>
<evidence type="ECO:0000256" key="3">
    <source>
        <dbReference type="ARBA" id="ARBA00022473"/>
    </source>
</evidence>
<feature type="domain" description="Ig-like" evidence="27">
    <location>
        <begin position="396"/>
        <end position="489"/>
    </location>
</feature>
<feature type="binding site" evidence="21">
    <location>
        <position position="1028"/>
    </location>
    <ligand>
        <name>Mg(2+)</name>
        <dbReference type="ChEBI" id="CHEBI:18420"/>
    </ligand>
</feature>
<evidence type="ECO:0000256" key="17">
    <source>
        <dbReference type="ARBA" id="ARBA00023319"/>
    </source>
</evidence>
<dbReference type="InterPro" id="IPR001824">
    <property type="entry name" value="Tyr_kinase_rcpt_3_CS"/>
</dbReference>
<feature type="binding site" evidence="20">
    <location>
        <position position="1014"/>
    </location>
    <ligand>
        <name>ATP</name>
        <dbReference type="ChEBI" id="CHEBI:30616"/>
    </ligand>
</feature>
<evidence type="ECO:0000256" key="5">
    <source>
        <dbReference type="ARBA" id="ARBA00022553"/>
    </source>
</evidence>
<dbReference type="InterPro" id="IPR036179">
    <property type="entry name" value="Ig-like_dom_sf"/>
</dbReference>
<keyword evidence="13" id="KW-0829">Tyrosine-protein kinase</keyword>
<dbReference type="SUPFAM" id="SSF56112">
    <property type="entry name" value="Protein kinase-like (PK-like)"/>
    <property type="match status" value="1"/>
</dbReference>
<evidence type="ECO:0000256" key="2">
    <source>
        <dbReference type="ARBA" id="ARBA00011902"/>
    </source>
</evidence>
<proteinExistence type="predicted"/>
<dbReference type="Pfam" id="PF07714">
    <property type="entry name" value="PK_Tyr_Ser-Thr"/>
    <property type="match status" value="1"/>
</dbReference>
<keyword evidence="29" id="KW-1185">Reference proteome</keyword>
<dbReference type="InterPro" id="IPR013151">
    <property type="entry name" value="Immunoglobulin_dom"/>
</dbReference>
<dbReference type="PIRSF" id="PIRSF000615">
    <property type="entry name" value="TyrPK_CSF1-R"/>
    <property type="match status" value="1"/>
</dbReference>
<evidence type="ECO:0000256" key="23">
    <source>
        <dbReference type="PROSITE-ProRule" id="PRU10141"/>
    </source>
</evidence>
<keyword evidence="8 20" id="KW-0547">Nucleotide-binding</keyword>
<feature type="binding site" evidence="21">
    <location>
        <position position="1015"/>
    </location>
    <ligand>
        <name>Mg(2+)</name>
        <dbReference type="ChEBI" id="CHEBI:18420"/>
    </ligand>
</feature>
<protein>
    <recommendedName>
        <fullName evidence="2">receptor protein-tyrosine kinase</fullName>
        <ecNumber evidence="2">2.7.10.1</ecNumber>
    </recommendedName>
</protein>
<feature type="compositionally biased region" description="Polar residues" evidence="24">
    <location>
        <begin position="941"/>
        <end position="964"/>
    </location>
</feature>
<keyword evidence="17" id="KW-0393">Immunoglobulin domain</keyword>
<dbReference type="GO" id="GO:0046872">
    <property type="term" value="F:metal ion binding"/>
    <property type="evidence" value="ECO:0007669"/>
    <property type="project" value="UniProtKB-KW"/>
</dbReference>
<dbReference type="InterPro" id="IPR003598">
    <property type="entry name" value="Ig_sub2"/>
</dbReference>
<gene>
    <name evidence="28" type="ORF">ILUMI_03161</name>
</gene>
<feature type="domain" description="Ig-like" evidence="27">
    <location>
        <begin position="29"/>
        <end position="125"/>
    </location>
</feature>
<dbReference type="PROSITE" id="PS50011">
    <property type="entry name" value="PROTEIN_KINASE_DOM"/>
    <property type="match status" value="1"/>
</dbReference>
<dbReference type="InterPro" id="IPR013783">
    <property type="entry name" value="Ig-like_fold"/>
</dbReference>
<feature type="transmembrane region" description="Helical" evidence="25">
    <location>
        <begin position="717"/>
        <end position="738"/>
    </location>
</feature>
<feature type="binding site" evidence="20 23">
    <location>
        <position position="826"/>
    </location>
    <ligand>
        <name>ATP</name>
        <dbReference type="ChEBI" id="CHEBI:30616"/>
    </ligand>
</feature>
<evidence type="ECO:0000256" key="19">
    <source>
        <dbReference type="PIRSR" id="PIRSR000615-1"/>
    </source>
</evidence>
<dbReference type="GO" id="GO:0005524">
    <property type="term" value="F:ATP binding"/>
    <property type="evidence" value="ECO:0007669"/>
    <property type="project" value="UniProtKB-UniRule"/>
</dbReference>
<keyword evidence="9" id="KW-0418">Kinase</keyword>
<evidence type="ECO:0000256" key="16">
    <source>
        <dbReference type="ARBA" id="ARBA00023180"/>
    </source>
</evidence>
<dbReference type="OrthoDB" id="3256376at2759"/>
<dbReference type="InterPro" id="IPR017441">
    <property type="entry name" value="Protein_kinase_ATP_BS"/>
</dbReference>
<dbReference type="PANTHER" id="PTHR24416:SF600">
    <property type="entry name" value="PDGF- AND VEGF-RECEPTOR RELATED, ISOFORM J"/>
    <property type="match status" value="1"/>
</dbReference>
<evidence type="ECO:0000256" key="12">
    <source>
        <dbReference type="ARBA" id="ARBA00023136"/>
    </source>
</evidence>
<comment type="catalytic activity">
    <reaction evidence="18">
        <text>L-tyrosyl-[protein] + ATP = O-phospho-L-tyrosyl-[protein] + ADP + H(+)</text>
        <dbReference type="Rhea" id="RHEA:10596"/>
        <dbReference type="Rhea" id="RHEA-COMP:10136"/>
        <dbReference type="Rhea" id="RHEA-COMP:20101"/>
        <dbReference type="ChEBI" id="CHEBI:15378"/>
        <dbReference type="ChEBI" id="CHEBI:30616"/>
        <dbReference type="ChEBI" id="CHEBI:46858"/>
        <dbReference type="ChEBI" id="CHEBI:61978"/>
        <dbReference type="ChEBI" id="CHEBI:456216"/>
        <dbReference type="EC" id="2.7.10.1"/>
    </reaction>
</comment>
<feature type="domain" description="Ig-like" evidence="27">
    <location>
        <begin position="184"/>
        <end position="282"/>
    </location>
</feature>
<dbReference type="EMBL" id="VTPC01001122">
    <property type="protein sequence ID" value="KAF2903029.1"/>
    <property type="molecule type" value="Genomic_DNA"/>
</dbReference>
<dbReference type="EC" id="2.7.10.1" evidence="2"/>
<dbReference type="Pfam" id="PF07679">
    <property type="entry name" value="I-set"/>
    <property type="match status" value="1"/>
</dbReference>
<dbReference type="CDD" id="cd00096">
    <property type="entry name" value="Ig"/>
    <property type="match status" value="2"/>
</dbReference>
<dbReference type="InterPro" id="IPR013098">
    <property type="entry name" value="Ig_I-set"/>
</dbReference>
<evidence type="ECO:0000256" key="11">
    <source>
        <dbReference type="ARBA" id="ARBA00022989"/>
    </source>
</evidence>
<feature type="site" description="Important for interaction with phosphotyrosine-binding proteins" evidence="22">
    <location>
        <position position="1154"/>
    </location>
</feature>
<organism evidence="28 29">
    <name type="scientific">Ignelater luminosus</name>
    <name type="common">Cucubano</name>
    <name type="synonym">Pyrophorus luminosus</name>
    <dbReference type="NCBI Taxonomy" id="2038154"/>
    <lineage>
        <taxon>Eukaryota</taxon>
        <taxon>Metazoa</taxon>
        <taxon>Ecdysozoa</taxon>
        <taxon>Arthropoda</taxon>
        <taxon>Hexapoda</taxon>
        <taxon>Insecta</taxon>
        <taxon>Pterygota</taxon>
        <taxon>Neoptera</taxon>
        <taxon>Endopterygota</taxon>
        <taxon>Coleoptera</taxon>
        <taxon>Polyphaga</taxon>
        <taxon>Elateriformia</taxon>
        <taxon>Elateroidea</taxon>
        <taxon>Elateridae</taxon>
        <taxon>Agrypninae</taxon>
        <taxon>Pyrophorini</taxon>
        <taxon>Ignelater</taxon>
    </lineage>
</organism>
<evidence type="ECO:0000256" key="21">
    <source>
        <dbReference type="PIRSR" id="PIRSR000615-3"/>
    </source>
</evidence>
<evidence type="ECO:0000256" key="22">
    <source>
        <dbReference type="PIRSR" id="PIRSR000615-4"/>
    </source>
</evidence>
<evidence type="ECO:0000256" key="25">
    <source>
        <dbReference type="SAM" id="Phobius"/>
    </source>
</evidence>
<feature type="binding site" evidence="20">
    <location>
        <begin position="799"/>
        <end position="806"/>
    </location>
    <ligand>
        <name>ATP</name>
        <dbReference type="ChEBI" id="CHEBI:30616"/>
    </ligand>
</feature>
<dbReference type="Pfam" id="PF13927">
    <property type="entry name" value="Ig_3"/>
    <property type="match status" value="1"/>
</dbReference>
<evidence type="ECO:0000256" key="15">
    <source>
        <dbReference type="ARBA" id="ARBA00023170"/>
    </source>
</evidence>
<keyword evidence="14" id="KW-1015">Disulfide bond</keyword>
<dbReference type="InterPro" id="IPR050122">
    <property type="entry name" value="RTK"/>
</dbReference>
<dbReference type="SMART" id="SM00409">
    <property type="entry name" value="IG"/>
    <property type="match status" value="5"/>
</dbReference>
<evidence type="ECO:0000313" key="29">
    <source>
        <dbReference type="Proteomes" id="UP000801492"/>
    </source>
</evidence>
<dbReference type="PROSITE" id="PS50835">
    <property type="entry name" value="IG_LIKE"/>
    <property type="match status" value="5"/>
</dbReference>
<keyword evidence="21" id="KW-0460">Magnesium</keyword>
<evidence type="ECO:0000256" key="7">
    <source>
        <dbReference type="ARBA" id="ARBA00022692"/>
    </source>
</evidence>
<evidence type="ECO:0000256" key="1">
    <source>
        <dbReference type="ARBA" id="ARBA00004251"/>
    </source>
</evidence>
<keyword evidence="16" id="KW-0325">Glycoprotein</keyword>
<evidence type="ECO:0000256" key="24">
    <source>
        <dbReference type="SAM" id="MobiDB-lite"/>
    </source>
</evidence>
<keyword evidence="11 25" id="KW-1133">Transmembrane helix</keyword>
<keyword evidence="21" id="KW-0479">Metal-binding</keyword>